<sequence>MSNPSPPAAGRERSRRPRDSPRVRLSKRLSYLLRHGAVKEGLPLRADGFVPVSSILALPSFQAYGFADIQQIVAECTKQRFTLSAALDAAHDADGEAVWWIRANQGHSLPVADLALEAVADPAELSTLVHGTYHRCWPSIAQEGLRRGTRNHVHLAVGLPGEHGVISGMRTSAQIHIYIDAARAMADGIQFLRSANGVILTAGEGDTGILPPRYFSRVLDKDGRSLWPPSTERE</sequence>
<dbReference type="Proteomes" id="UP000278143">
    <property type="component" value="Unassembled WGS sequence"/>
</dbReference>
<evidence type="ECO:0000256" key="6">
    <source>
        <dbReference type="ARBA" id="ARBA00047949"/>
    </source>
</evidence>
<evidence type="ECO:0000313" key="8">
    <source>
        <dbReference type="EMBL" id="RKP24629.1"/>
    </source>
</evidence>
<dbReference type="EMBL" id="KZ990116">
    <property type="protein sequence ID" value="RKP24629.1"/>
    <property type="molecule type" value="Genomic_DNA"/>
</dbReference>
<comment type="catalytic activity">
    <reaction evidence="6">
        <text>2'-phospho-[ligated tRNA] + NAD(+) = mature tRNA + ADP-alpha-D-ribose 1'',2''-cyclic phosphate + nicotinamide</text>
        <dbReference type="Rhea" id="RHEA:23324"/>
        <dbReference type="Rhea" id="RHEA-COMP:11106"/>
        <dbReference type="Rhea" id="RHEA-COMP:11107"/>
        <dbReference type="ChEBI" id="CHEBI:17154"/>
        <dbReference type="ChEBI" id="CHEBI:57540"/>
        <dbReference type="ChEBI" id="CHEBI:76596"/>
        <dbReference type="ChEBI" id="CHEBI:82883"/>
        <dbReference type="ChEBI" id="CHEBI:85027"/>
        <dbReference type="EC" id="2.7.1.160"/>
    </reaction>
</comment>
<evidence type="ECO:0000313" key="9">
    <source>
        <dbReference type="Proteomes" id="UP000278143"/>
    </source>
</evidence>
<evidence type="ECO:0000256" key="1">
    <source>
        <dbReference type="ARBA" id="ARBA00003343"/>
    </source>
</evidence>
<evidence type="ECO:0000256" key="7">
    <source>
        <dbReference type="SAM" id="MobiDB-lite"/>
    </source>
</evidence>
<gene>
    <name evidence="8" type="ORF">SYNPS1DRAFT_16894</name>
</gene>
<dbReference type="GO" id="GO:0000215">
    <property type="term" value="F:tRNA 2'-phosphotransferase activity"/>
    <property type="evidence" value="ECO:0007669"/>
    <property type="project" value="UniProtKB-EC"/>
</dbReference>
<dbReference type="OrthoDB" id="419694at2759"/>
<comment type="similarity">
    <text evidence="2">Belongs to the KptA/TPT1 family.</text>
</comment>
<dbReference type="InterPro" id="IPR042080">
    <property type="entry name" value="RNA_2'-PTrans_N"/>
</dbReference>
<name>A0A4V1J1D0_9FUNG</name>
<evidence type="ECO:0000256" key="3">
    <source>
        <dbReference type="ARBA" id="ARBA00012007"/>
    </source>
</evidence>
<dbReference type="InterPro" id="IPR042081">
    <property type="entry name" value="RNA_2'-PTrans_C"/>
</dbReference>
<keyword evidence="5" id="KW-0520">NAD</keyword>
<evidence type="ECO:0000256" key="4">
    <source>
        <dbReference type="ARBA" id="ARBA00022679"/>
    </source>
</evidence>
<reference evidence="9" key="1">
    <citation type="journal article" date="2018" name="Nat. Microbiol.">
        <title>Leveraging single-cell genomics to expand the fungal tree of life.</title>
        <authorList>
            <person name="Ahrendt S.R."/>
            <person name="Quandt C.A."/>
            <person name="Ciobanu D."/>
            <person name="Clum A."/>
            <person name="Salamov A."/>
            <person name="Andreopoulos B."/>
            <person name="Cheng J.F."/>
            <person name="Woyke T."/>
            <person name="Pelin A."/>
            <person name="Henrissat B."/>
            <person name="Reynolds N.K."/>
            <person name="Benny G.L."/>
            <person name="Smith M.E."/>
            <person name="James T.Y."/>
            <person name="Grigoriev I.V."/>
        </authorList>
    </citation>
    <scope>NUCLEOTIDE SEQUENCE [LARGE SCALE GENOMIC DNA]</scope>
    <source>
        <strain evidence="9">Benny S71-1</strain>
    </source>
</reference>
<protein>
    <recommendedName>
        <fullName evidence="3">2'-phosphotransferase</fullName>
        <ecNumber evidence="3">2.7.1.160</ecNumber>
    </recommendedName>
</protein>
<dbReference type="SUPFAM" id="SSF56399">
    <property type="entry name" value="ADP-ribosylation"/>
    <property type="match status" value="1"/>
</dbReference>
<dbReference type="InterPro" id="IPR002745">
    <property type="entry name" value="Ptrans_KptA/Tpt1"/>
</dbReference>
<dbReference type="GO" id="GO:0006388">
    <property type="term" value="P:tRNA splicing, via endonucleolytic cleavage and ligation"/>
    <property type="evidence" value="ECO:0007669"/>
    <property type="project" value="TreeGrafter"/>
</dbReference>
<dbReference type="EC" id="2.7.1.160" evidence="3"/>
<dbReference type="PANTHER" id="PTHR12684">
    <property type="entry name" value="PUTATIVE PHOSPHOTRANSFERASE"/>
    <property type="match status" value="1"/>
</dbReference>
<dbReference type="Gene3D" id="1.10.10.970">
    <property type="entry name" value="RNA 2'-phosphotransferase, Tpt1/KptA family, N-terminal domain"/>
    <property type="match status" value="1"/>
</dbReference>
<evidence type="ECO:0000256" key="5">
    <source>
        <dbReference type="ARBA" id="ARBA00023027"/>
    </source>
</evidence>
<dbReference type="Pfam" id="PF01885">
    <property type="entry name" value="PTS_2-RNA"/>
    <property type="match status" value="1"/>
</dbReference>
<proteinExistence type="inferred from homology"/>
<organism evidence="8 9">
    <name type="scientific">Syncephalis pseudoplumigaleata</name>
    <dbReference type="NCBI Taxonomy" id="1712513"/>
    <lineage>
        <taxon>Eukaryota</taxon>
        <taxon>Fungi</taxon>
        <taxon>Fungi incertae sedis</taxon>
        <taxon>Zoopagomycota</taxon>
        <taxon>Zoopagomycotina</taxon>
        <taxon>Zoopagomycetes</taxon>
        <taxon>Zoopagales</taxon>
        <taxon>Piptocephalidaceae</taxon>
        <taxon>Syncephalis</taxon>
    </lineage>
</organism>
<feature type="region of interest" description="Disordered" evidence="7">
    <location>
        <begin position="1"/>
        <end position="22"/>
    </location>
</feature>
<keyword evidence="4" id="KW-0808">Transferase</keyword>
<dbReference type="AlphaFoldDB" id="A0A4V1J1D0"/>
<comment type="function">
    <text evidence="1">Catalyzes the last step of tRNA splicing, the transfer of the splice junction 2'-phosphate from ligated tRNA to NAD to produce ADP-ribose 1''-2'' cyclic phosphate.</text>
</comment>
<dbReference type="PANTHER" id="PTHR12684:SF2">
    <property type="entry name" value="TRNA 2'-PHOSPHOTRANSFERASE 1"/>
    <property type="match status" value="1"/>
</dbReference>
<accession>A0A4V1J1D0</accession>
<evidence type="ECO:0000256" key="2">
    <source>
        <dbReference type="ARBA" id="ARBA00009836"/>
    </source>
</evidence>
<keyword evidence="9" id="KW-1185">Reference proteome</keyword>
<dbReference type="Gene3D" id="3.20.170.30">
    <property type="match status" value="1"/>
</dbReference>